<comment type="caution">
    <text evidence="1">The sequence shown here is derived from an EMBL/GenBank/DDBJ whole genome shotgun (WGS) entry which is preliminary data.</text>
</comment>
<feature type="non-terminal residue" evidence="1">
    <location>
        <position position="80"/>
    </location>
</feature>
<accession>A0AAX2TPT8</accession>
<organism evidence="1 2">
    <name type="scientific">Neisseria gonorrhoeae</name>
    <dbReference type="NCBI Taxonomy" id="485"/>
    <lineage>
        <taxon>Bacteria</taxon>
        <taxon>Pseudomonadati</taxon>
        <taxon>Pseudomonadota</taxon>
        <taxon>Betaproteobacteria</taxon>
        <taxon>Neisseriales</taxon>
        <taxon>Neisseriaceae</taxon>
        <taxon>Neisseria</taxon>
    </lineage>
</organism>
<name>A0AAX2TPT8_NEIGO</name>
<dbReference type="AlphaFoldDB" id="A0AAX2TPT8"/>
<sequence>MVAAPALNSFNFCAVGSKLSAGTTARSASSTNCHTLYIAPLLRDAIYKGNPMRNTVGLDISKLTFDATAIVGNAEYSAKF</sequence>
<reference evidence="1 2" key="1">
    <citation type="submission" date="2019-04" db="EMBL/GenBank/DDBJ databases">
        <title>The CDC panel for molecular diagnostics of ciprofloxacin resistance and its use for research and clinical development.</title>
        <authorList>
            <person name="Liu H."/>
            <person name="Tang K."/>
            <person name="Pham C."/>
            <person name="Schmerer M."/>
        </authorList>
    </citation>
    <scope>NUCLEOTIDE SEQUENCE [LARGE SCALE GENOMIC DNA]</scope>
    <source>
        <strain evidence="1 2">LRRBGS_0742</strain>
    </source>
</reference>
<evidence type="ECO:0000313" key="2">
    <source>
        <dbReference type="Proteomes" id="UP000307092"/>
    </source>
</evidence>
<gene>
    <name evidence="1" type="ORF">E8M63_12555</name>
</gene>
<dbReference type="Proteomes" id="UP000307092">
    <property type="component" value="Unassembled WGS sequence"/>
</dbReference>
<dbReference type="EMBL" id="SUQX01000052">
    <property type="protein sequence ID" value="TJX03869.1"/>
    <property type="molecule type" value="Genomic_DNA"/>
</dbReference>
<proteinExistence type="predicted"/>
<evidence type="ECO:0000313" key="1">
    <source>
        <dbReference type="EMBL" id="TJX03869.1"/>
    </source>
</evidence>
<protein>
    <submittedName>
        <fullName evidence="1">Uncharacterized protein</fullName>
    </submittedName>
</protein>